<evidence type="ECO:0000313" key="3">
    <source>
        <dbReference type="EMBL" id="MBM7587065.1"/>
    </source>
</evidence>
<sequence length="195" mass="22284">MKEKVGLGMIELWRQFSWVIPIMALATAALIVVVYIWNQKKGVVRWIDLIPPLFTIISLGGIFLITLSPLVPGVALQGETNFQPFENLKLNLVYRNHLDVPIRNLSANIALFIPFAFFYAWWIRRGKWIIIRTTLIGSFLSIVIEFAQYQFPLGRSTDIDDWMMNTLGTIVGAILLVIILKLYRKGIIYNNSKSA</sequence>
<reference evidence="3 4" key="1">
    <citation type="submission" date="2021-01" db="EMBL/GenBank/DDBJ databases">
        <title>Genomic Encyclopedia of Type Strains, Phase IV (KMG-IV): sequencing the most valuable type-strain genomes for metagenomic binning, comparative biology and taxonomic classification.</title>
        <authorList>
            <person name="Goeker M."/>
        </authorList>
    </citation>
    <scope>NUCLEOTIDE SEQUENCE [LARGE SCALE GENOMIC DNA]</scope>
    <source>
        <strain evidence="3 4">DSM 24834</strain>
    </source>
</reference>
<keyword evidence="1" id="KW-1133">Transmembrane helix</keyword>
<name>A0ABS2NGY5_9BACI</name>
<keyword evidence="1" id="KW-0812">Transmembrane</keyword>
<evidence type="ECO:0000259" key="2">
    <source>
        <dbReference type="Pfam" id="PF04892"/>
    </source>
</evidence>
<proteinExistence type="predicted"/>
<evidence type="ECO:0000256" key="1">
    <source>
        <dbReference type="SAM" id="Phobius"/>
    </source>
</evidence>
<organism evidence="3 4">
    <name type="scientific">Rossellomorea pakistanensis</name>
    <dbReference type="NCBI Taxonomy" id="992288"/>
    <lineage>
        <taxon>Bacteria</taxon>
        <taxon>Bacillati</taxon>
        <taxon>Bacillota</taxon>
        <taxon>Bacilli</taxon>
        <taxon>Bacillales</taxon>
        <taxon>Bacillaceae</taxon>
        <taxon>Rossellomorea</taxon>
    </lineage>
</organism>
<protein>
    <submittedName>
        <fullName evidence="3">Glycopeptide antibiotics resistance protein</fullName>
    </submittedName>
</protein>
<keyword evidence="4" id="KW-1185">Reference proteome</keyword>
<dbReference type="InterPro" id="IPR053150">
    <property type="entry name" value="Teicoplanin_resist-assoc"/>
</dbReference>
<feature type="transmembrane region" description="Helical" evidence="1">
    <location>
        <begin position="162"/>
        <end position="183"/>
    </location>
</feature>
<keyword evidence="1" id="KW-0472">Membrane</keyword>
<dbReference type="RefSeq" id="WP_205174214.1">
    <property type="nucleotide sequence ID" value="NZ_JAFBDZ010000003.1"/>
</dbReference>
<feature type="transmembrane region" description="Helical" evidence="1">
    <location>
        <begin position="49"/>
        <end position="71"/>
    </location>
</feature>
<comment type="caution">
    <text evidence="3">The sequence shown here is derived from an EMBL/GenBank/DDBJ whole genome shotgun (WGS) entry which is preliminary data.</text>
</comment>
<gene>
    <name evidence="3" type="ORF">JOC86_003617</name>
</gene>
<dbReference type="Proteomes" id="UP001646157">
    <property type="component" value="Unassembled WGS sequence"/>
</dbReference>
<accession>A0ABS2NGY5</accession>
<feature type="transmembrane region" description="Helical" evidence="1">
    <location>
        <begin position="105"/>
        <end position="122"/>
    </location>
</feature>
<feature type="transmembrane region" description="Helical" evidence="1">
    <location>
        <begin position="129"/>
        <end position="150"/>
    </location>
</feature>
<dbReference type="InterPro" id="IPR006976">
    <property type="entry name" value="VanZ-like"/>
</dbReference>
<feature type="domain" description="VanZ-like" evidence="2">
    <location>
        <begin position="65"/>
        <end position="179"/>
    </location>
</feature>
<dbReference type="PANTHER" id="PTHR36834:SF1">
    <property type="entry name" value="INTEGRAL MEMBRANE PROTEIN"/>
    <property type="match status" value="1"/>
</dbReference>
<feature type="transmembrane region" description="Helical" evidence="1">
    <location>
        <begin position="16"/>
        <end position="37"/>
    </location>
</feature>
<dbReference type="PANTHER" id="PTHR36834">
    <property type="entry name" value="MEMBRANE PROTEIN-RELATED"/>
    <property type="match status" value="1"/>
</dbReference>
<dbReference type="Pfam" id="PF04892">
    <property type="entry name" value="VanZ"/>
    <property type="match status" value="1"/>
</dbReference>
<dbReference type="EMBL" id="JAFBDZ010000003">
    <property type="protein sequence ID" value="MBM7587065.1"/>
    <property type="molecule type" value="Genomic_DNA"/>
</dbReference>
<evidence type="ECO:0000313" key="4">
    <source>
        <dbReference type="Proteomes" id="UP001646157"/>
    </source>
</evidence>